<dbReference type="RefSeq" id="WP_344477103.1">
    <property type="nucleotide sequence ID" value="NZ_BAAASB010000007.1"/>
</dbReference>
<sequence length="195" mass="21802">MERDLHRLIRRELQDLGVTPPLDVDKLCEALSRRRGRPLYLREAALPKPGPSGMWVEYDDYDVILYQAETTRLHQDHIRLHEIGHILVAENEEAAARAAAGASDEVADETTAGEVTDEAAVFVEGWANLLPVFTAETIKRVARRCSYDDGEECAVELVATIILEWSSVLDGTTPLSDDPELRRVEAALGDRRGWL</sequence>
<comment type="caution">
    <text evidence="1">The sequence shown here is derived from an EMBL/GenBank/DDBJ whole genome shotgun (WGS) entry which is preliminary data.</text>
</comment>
<evidence type="ECO:0000313" key="1">
    <source>
        <dbReference type="EMBL" id="MFC5150742.1"/>
    </source>
</evidence>
<evidence type="ECO:0000313" key="2">
    <source>
        <dbReference type="Proteomes" id="UP001596160"/>
    </source>
</evidence>
<organism evidence="1 2">
    <name type="scientific">Streptomyces amakusaensis</name>
    <dbReference type="NCBI Taxonomy" id="67271"/>
    <lineage>
        <taxon>Bacteria</taxon>
        <taxon>Bacillati</taxon>
        <taxon>Actinomycetota</taxon>
        <taxon>Actinomycetes</taxon>
        <taxon>Kitasatosporales</taxon>
        <taxon>Streptomycetaceae</taxon>
        <taxon>Streptomyces</taxon>
    </lineage>
</organism>
<gene>
    <name evidence="1" type="ORF">ACFPRH_03215</name>
</gene>
<name>A0ABW0ABC0_9ACTN</name>
<dbReference type="EMBL" id="JBHSKP010000001">
    <property type="protein sequence ID" value="MFC5150742.1"/>
    <property type="molecule type" value="Genomic_DNA"/>
</dbReference>
<protein>
    <recommendedName>
        <fullName evidence="3">IrrE N-terminal-like domain-containing protein</fullName>
    </recommendedName>
</protein>
<dbReference type="Proteomes" id="UP001596160">
    <property type="component" value="Unassembled WGS sequence"/>
</dbReference>
<accession>A0ABW0ABC0</accession>
<evidence type="ECO:0008006" key="3">
    <source>
        <dbReference type="Google" id="ProtNLM"/>
    </source>
</evidence>
<proteinExistence type="predicted"/>
<keyword evidence="2" id="KW-1185">Reference proteome</keyword>
<reference evidence="2" key="1">
    <citation type="journal article" date="2019" name="Int. J. Syst. Evol. Microbiol.">
        <title>The Global Catalogue of Microorganisms (GCM) 10K type strain sequencing project: providing services to taxonomists for standard genome sequencing and annotation.</title>
        <authorList>
            <consortium name="The Broad Institute Genomics Platform"/>
            <consortium name="The Broad Institute Genome Sequencing Center for Infectious Disease"/>
            <person name="Wu L."/>
            <person name="Ma J."/>
        </authorList>
    </citation>
    <scope>NUCLEOTIDE SEQUENCE [LARGE SCALE GENOMIC DNA]</scope>
    <source>
        <strain evidence="2">PCU 266</strain>
    </source>
</reference>